<evidence type="ECO:0000313" key="3">
    <source>
        <dbReference type="Proteomes" id="UP000440096"/>
    </source>
</evidence>
<feature type="transmembrane region" description="Helical" evidence="1">
    <location>
        <begin position="100"/>
        <end position="124"/>
    </location>
</feature>
<evidence type="ECO:0000256" key="1">
    <source>
        <dbReference type="SAM" id="Phobius"/>
    </source>
</evidence>
<feature type="transmembrane region" description="Helical" evidence="1">
    <location>
        <begin position="144"/>
        <end position="164"/>
    </location>
</feature>
<organism evidence="2 3">
    <name type="scientific">Amycolatopsis pithecellobii</name>
    <dbReference type="NCBI Taxonomy" id="664692"/>
    <lineage>
        <taxon>Bacteria</taxon>
        <taxon>Bacillati</taxon>
        <taxon>Actinomycetota</taxon>
        <taxon>Actinomycetes</taxon>
        <taxon>Pseudonocardiales</taxon>
        <taxon>Pseudonocardiaceae</taxon>
        <taxon>Amycolatopsis</taxon>
    </lineage>
</organism>
<dbReference type="AlphaFoldDB" id="A0A6N7Z9E0"/>
<keyword evidence="1" id="KW-0812">Transmembrane</keyword>
<comment type="caution">
    <text evidence="2">The sequence shown here is derived from an EMBL/GenBank/DDBJ whole genome shotgun (WGS) entry which is preliminary data.</text>
</comment>
<keyword evidence="1" id="KW-1133">Transmembrane helix</keyword>
<reference evidence="2 3" key="1">
    <citation type="submission" date="2019-11" db="EMBL/GenBank/DDBJ databases">
        <title>Draft genome of Amycolatopsis RM579.</title>
        <authorList>
            <person name="Duangmal K."/>
            <person name="Mingma R."/>
        </authorList>
    </citation>
    <scope>NUCLEOTIDE SEQUENCE [LARGE SCALE GENOMIC DNA]</scope>
    <source>
        <strain evidence="2 3">RM579</strain>
    </source>
</reference>
<dbReference type="OrthoDB" id="3637581at2"/>
<protein>
    <submittedName>
        <fullName evidence="2">Uncharacterized protein</fullName>
    </submittedName>
</protein>
<accession>A0A6N7Z9E0</accession>
<evidence type="ECO:0000313" key="2">
    <source>
        <dbReference type="EMBL" id="MTD58350.1"/>
    </source>
</evidence>
<keyword evidence="1" id="KW-0472">Membrane</keyword>
<sequence length="170" mass="18281">MRRVAPAPGYSLTGVSWREWVALAAGTVAVGALFLPWTNLSATRQDVEDALNSLPSDEIARDAFTTGFLAWSGPVLLALAGLAVVLFGQRPAMRRNGLPHLWLITAAVSLVLMLLAWLGIGWQFSADVRDFLSQEGGVSFYGGLGRYLAMACGLVSFATATLDVRATRRR</sequence>
<dbReference type="Proteomes" id="UP000440096">
    <property type="component" value="Unassembled WGS sequence"/>
</dbReference>
<feature type="transmembrane region" description="Helical" evidence="1">
    <location>
        <begin position="68"/>
        <end position="88"/>
    </location>
</feature>
<proteinExistence type="predicted"/>
<name>A0A6N7Z9E0_9PSEU</name>
<feature type="transmembrane region" description="Helical" evidence="1">
    <location>
        <begin position="20"/>
        <end position="37"/>
    </location>
</feature>
<keyword evidence="3" id="KW-1185">Reference proteome</keyword>
<dbReference type="EMBL" id="WMBA01000066">
    <property type="protein sequence ID" value="MTD58350.1"/>
    <property type="molecule type" value="Genomic_DNA"/>
</dbReference>
<gene>
    <name evidence="2" type="ORF">GKO32_30860</name>
</gene>